<keyword evidence="6" id="KW-0808">Transferase</keyword>
<reference evidence="6 7" key="1">
    <citation type="submission" date="2019-06" db="EMBL/GenBank/DDBJ databases">
        <title>Streptomyces sporangiiformans sp. nov., a novel actinomycete isolated from soil in Mount Song.</title>
        <authorList>
            <person name="Han L."/>
        </authorList>
    </citation>
    <scope>NUCLEOTIDE SEQUENCE [LARGE SCALE GENOMIC DNA]</scope>
    <source>
        <strain evidence="6 7">NEAU-SSA 1</strain>
    </source>
</reference>
<evidence type="ECO:0000313" key="6">
    <source>
        <dbReference type="EMBL" id="TPQ21132.1"/>
    </source>
</evidence>
<dbReference type="Pfam" id="PF04191">
    <property type="entry name" value="PEMT"/>
    <property type="match status" value="1"/>
</dbReference>
<name>A0A505DEX9_9ACTN</name>
<keyword evidence="4 5" id="KW-0472">Membrane</keyword>
<protein>
    <submittedName>
        <fullName evidence="6">Isoprenylcysteine carboxylmethyltransferase family protein</fullName>
    </submittedName>
</protein>
<feature type="transmembrane region" description="Helical" evidence="5">
    <location>
        <begin position="71"/>
        <end position="89"/>
    </location>
</feature>
<dbReference type="Gene3D" id="1.20.120.1630">
    <property type="match status" value="1"/>
</dbReference>
<dbReference type="OrthoDB" id="941586at2"/>
<dbReference type="EMBL" id="VCHX02000124">
    <property type="protein sequence ID" value="TPQ21132.1"/>
    <property type="molecule type" value="Genomic_DNA"/>
</dbReference>
<keyword evidence="7" id="KW-1185">Reference proteome</keyword>
<dbReference type="GO" id="GO:0032259">
    <property type="term" value="P:methylation"/>
    <property type="evidence" value="ECO:0007669"/>
    <property type="project" value="UniProtKB-KW"/>
</dbReference>
<dbReference type="GO" id="GO:0012505">
    <property type="term" value="C:endomembrane system"/>
    <property type="evidence" value="ECO:0007669"/>
    <property type="project" value="UniProtKB-SubCell"/>
</dbReference>
<organism evidence="6 7">
    <name type="scientific">Streptomyces sporangiiformans</name>
    <dbReference type="NCBI Taxonomy" id="2315329"/>
    <lineage>
        <taxon>Bacteria</taxon>
        <taxon>Bacillati</taxon>
        <taxon>Actinomycetota</taxon>
        <taxon>Actinomycetes</taxon>
        <taxon>Kitasatosporales</taxon>
        <taxon>Streptomycetaceae</taxon>
        <taxon>Streptomyces</taxon>
    </lineage>
</organism>
<evidence type="ECO:0000256" key="5">
    <source>
        <dbReference type="SAM" id="Phobius"/>
    </source>
</evidence>
<dbReference type="AlphaFoldDB" id="A0A505DEX9"/>
<evidence type="ECO:0000256" key="4">
    <source>
        <dbReference type="ARBA" id="ARBA00023136"/>
    </source>
</evidence>
<evidence type="ECO:0000256" key="1">
    <source>
        <dbReference type="ARBA" id="ARBA00004127"/>
    </source>
</evidence>
<gene>
    <name evidence="6" type="ORF">FGD71_016705</name>
</gene>
<keyword evidence="6" id="KW-0489">Methyltransferase</keyword>
<keyword evidence="3 5" id="KW-1133">Transmembrane helix</keyword>
<dbReference type="Proteomes" id="UP000317378">
    <property type="component" value="Unassembled WGS sequence"/>
</dbReference>
<accession>A0A505DEX9</accession>
<evidence type="ECO:0000256" key="3">
    <source>
        <dbReference type="ARBA" id="ARBA00022989"/>
    </source>
</evidence>
<comment type="caution">
    <text evidence="6">The sequence shown here is derived from an EMBL/GenBank/DDBJ whole genome shotgun (WGS) entry which is preliminary data.</text>
</comment>
<sequence>MLGGVLVAAAAVVLVQAFVRFVVESLGTPAPVAPTEHLVVGGLYRHVRNPMYVAVMAAIGGQALLLGRPVLPAYGLFAGTMMGAFAKWYEEPALRRRFGQAYEAYRRAVPGWWPRLRPWHGDGPHGRLVPVGETPGEAADRD</sequence>
<dbReference type="GO" id="GO:0008168">
    <property type="term" value="F:methyltransferase activity"/>
    <property type="evidence" value="ECO:0007669"/>
    <property type="project" value="UniProtKB-KW"/>
</dbReference>
<dbReference type="RefSeq" id="WP_119101246.1">
    <property type="nucleotide sequence ID" value="NZ_QXMJ01000124.1"/>
</dbReference>
<proteinExistence type="predicted"/>
<evidence type="ECO:0000313" key="7">
    <source>
        <dbReference type="Proteomes" id="UP000317378"/>
    </source>
</evidence>
<dbReference type="InterPro" id="IPR007318">
    <property type="entry name" value="Phopholipid_MeTrfase"/>
</dbReference>
<comment type="subcellular location">
    <subcellularLocation>
        <location evidence="1">Endomembrane system</location>
        <topology evidence="1">Multi-pass membrane protein</topology>
    </subcellularLocation>
</comment>
<evidence type="ECO:0000256" key="2">
    <source>
        <dbReference type="ARBA" id="ARBA00022692"/>
    </source>
</evidence>
<keyword evidence="2 5" id="KW-0812">Transmembrane</keyword>